<dbReference type="InterPro" id="IPR015421">
    <property type="entry name" value="PyrdxlP-dep_Trfase_major"/>
</dbReference>
<evidence type="ECO:0000256" key="3">
    <source>
        <dbReference type="RuleBase" id="RU004508"/>
    </source>
</evidence>
<keyword evidence="4" id="KW-0032">Aminotransferase</keyword>
<evidence type="ECO:0000313" key="4">
    <source>
        <dbReference type="EMBL" id="NDY41881.1"/>
    </source>
</evidence>
<evidence type="ECO:0000256" key="2">
    <source>
        <dbReference type="PIRSR" id="PIRSR000390-2"/>
    </source>
</evidence>
<dbReference type="InterPro" id="IPR000653">
    <property type="entry name" value="DegT/StrS_aminotransferase"/>
</dbReference>
<dbReference type="InterPro" id="IPR015424">
    <property type="entry name" value="PyrdxlP-dep_Trfase"/>
</dbReference>
<reference evidence="4 5" key="1">
    <citation type="submission" date="2020-02" db="EMBL/GenBank/DDBJ databases">
        <title>Comparative genomics of sulfur disproportionating microorganisms.</title>
        <authorList>
            <person name="Ward L.M."/>
            <person name="Bertran E."/>
            <person name="Johnston D.T."/>
        </authorList>
    </citation>
    <scope>NUCLEOTIDE SEQUENCE [LARGE SCALE GENOMIC DNA]</scope>
    <source>
        <strain evidence="4 5">DSM 100025</strain>
    </source>
</reference>
<keyword evidence="4" id="KW-0808">Transferase</keyword>
<dbReference type="CDD" id="cd00616">
    <property type="entry name" value="AHBA_syn"/>
    <property type="match status" value="1"/>
</dbReference>
<gene>
    <name evidence="4" type="ORF">G3N55_03330</name>
</gene>
<dbReference type="Proteomes" id="UP000469346">
    <property type="component" value="Unassembled WGS sequence"/>
</dbReference>
<dbReference type="PANTHER" id="PTHR30244">
    <property type="entry name" value="TRANSAMINASE"/>
    <property type="match status" value="1"/>
</dbReference>
<dbReference type="GO" id="GO:0000271">
    <property type="term" value="P:polysaccharide biosynthetic process"/>
    <property type="evidence" value="ECO:0007669"/>
    <property type="project" value="TreeGrafter"/>
</dbReference>
<dbReference type="SUPFAM" id="SSF53383">
    <property type="entry name" value="PLP-dependent transferases"/>
    <property type="match status" value="1"/>
</dbReference>
<dbReference type="AlphaFoldDB" id="A0A6N9TKT0"/>
<dbReference type="RefSeq" id="WP_163298034.1">
    <property type="nucleotide sequence ID" value="NZ_JAAGRR010000022.1"/>
</dbReference>
<dbReference type="GO" id="GO:0030170">
    <property type="term" value="F:pyridoxal phosphate binding"/>
    <property type="evidence" value="ECO:0007669"/>
    <property type="project" value="TreeGrafter"/>
</dbReference>
<dbReference type="Pfam" id="PF01041">
    <property type="entry name" value="DegT_DnrJ_EryC1"/>
    <property type="match status" value="1"/>
</dbReference>
<dbReference type="PANTHER" id="PTHR30244:SF34">
    <property type="entry name" value="DTDP-4-AMINO-4,6-DIDEOXYGALACTOSE TRANSAMINASE"/>
    <property type="match status" value="1"/>
</dbReference>
<comment type="caution">
    <text evidence="4">The sequence shown here is derived from an EMBL/GenBank/DDBJ whole genome shotgun (WGS) entry which is preliminary data.</text>
</comment>
<feature type="modified residue" description="N6-(pyridoxal phosphate)lysine" evidence="2">
    <location>
        <position position="195"/>
    </location>
</feature>
<dbReference type="Gene3D" id="3.40.640.10">
    <property type="entry name" value="Type I PLP-dependent aspartate aminotransferase-like (Major domain)"/>
    <property type="match status" value="1"/>
</dbReference>
<keyword evidence="5" id="KW-1185">Reference proteome</keyword>
<evidence type="ECO:0000256" key="1">
    <source>
        <dbReference type="PIRSR" id="PIRSR000390-1"/>
    </source>
</evidence>
<comment type="similarity">
    <text evidence="3">Belongs to the DegT/DnrJ/EryC1 family.</text>
</comment>
<sequence>MNDEKPPRLYLSPPHMGGAELDLVREAFASNFIAPVGPMVEAFEAEFAAYTGMAAAAAVSSGTAALHLAMRLLGVGPGDEVLVSDLTFIGSVTPVVYQGAVPVFLDSDPATWNMDPALLAEELEERRRRGRRLPRAVVPTDIYGQACDLDRILELCRTHEIPVVTDSAEAVGTRYRGRHAGKGAQAAAFSFNGNKIITTSGGGMLASDDPALVEEARFLAQQARDPAPHYEHSRLGYNYRLSNLLAAVGRGQLRVLEDRVRKKRWIFEAYRAALGDLPGITFMPEAGYGRCTRWLTVILVDPAAFGADREVVRAALEEHNIEARPVWKPMHLQPVFRHCRVVGGGVSEDLFRRGLCLPSGTAMGEAEIDRVAAVIRRVHRG</sequence>
<evidence type="ECO:0000313" key="5">
    <source>
        <dbReference type="Proteomes" id="UP000469346"/>
    </source>
</evidence>
<name>A0A6N9TKT0_DISTH</name>
<feature type="active site" description="Proton acceptor" evidence="1">
    <location>
        <position position="195"/>
    </location>
</feature>
<protein>
    <submittedName>
        <fullName evidence="4">Aminotransferase class I/II-fold pyridoxal phosphate-dependent enzyme</fullName>
    </submittedName>
</protein>
<proteinExistence type="inferred from homology"/>
<dbReference type="EMBL" id="JAAGRR010000022">
    <property type="protein sequence ID" value="NDY41881.1"/>
    <property type="molecule type" value="Genomic_DNA"/>
</dbReference>
<dbReference type="PIRSF" id="PIRSF000390">
    <property type="entry name" value="PLP_StrS"/>
    <property type="match status" value="1"/>
</dbReference>
<keyword evidence="2 3" id="KW-0663">Pyridoxal phosphate</keyword>
<accession>A0A6N9TKT0</accession>
<dbReference type="GO" id="GO:0008483">
    <property type="term" value="F:transaminase activity"/>
    <property type="evidence" value="ECO:0007669"/>
    <property type="project" value="UniProtKB-KW"/>
</dbReference>
<dbReference type="InterPro" id="IPR015422">
    <property type="entry name" value="PyrdxlP-dep_Trfase_small"/>
</dbReference>
<organism evidence="4 5">
    <name type="scientific">Dissulfurirhabdus thermomarina</name>
    <dbReference type="NCBI Taxonomy" id="1765737"/>
    <lineage>
        <taxon>Bacteria</taxon>
        <taxon>Deltaproteobacteria</taxon>
        <taxon>Dissulfurirhabdaceae</taxon>
        <taxon>Dissulfurirhabdus</taxon>
    </lineage>
</organism>
<dbReference type="Gene3D" id="3.90.1150.10">
    <property type="entry name" value="Aspartate Aminotransferase, domain 1"/>
    <property type="match status" value="1"/>
</dbReference>